<proteinExistence type="predicted"/>
<dbReference type="OrthoDB" id="88903at2"/>
<dbReference type="SUPFAM" id="SSF52540">
    <property type="entry name" value="P-loop containing nucleoside triphosphate hydrolases"/>
    <property type="match status" value="1"/>
</dbReference>
<feature type="domain" description="KAP NTPase" evidence="1">
    <location>
        <begin position="2"/>
        <end position="297"/>
    </location>
</feature>
<organism evidence="2 3">
    <name type="scientific">Emcibacter nanhaiensis</name>
    <dbReference type="NCBI Taxonomy" id="1505037"/>
    <lineage>
        <taxon>Bacteria</taxon>
        <taxon>Pseudomonadati</taxon>
        <taxon>Pseudomonadota</taxon>
        <taxon>Alphaproteobacteria</taxon>
        <taxon>Emcibacterales</taxon>
        <taxon>Emcibacteraceae</taxon>
        <taxon>Emcibacter</taxon>
    </lineage>
</organism>
<sequence length="818" mass="95082">MVFGLDAPWGLGKTSFLNLMRRHWEKNLDGKYKIKPVVFNFEPLKFPQGENLSDRFIEETVHAISKEFPIPELTPLLGRYSRYLRGLSSVTIFGFQFGINDYLFNDGYKLQLENFLQREEVKLIVFIEDLDRISYKEAKQILYSMKSAFDLPNISYVVCYDSQNMLQNMDVKFNQKAEARCSENCVAIASNEAGNTENLLEFLEKFVQIKVPIFIETDELAKYLSALMMRLQERLFLNYKEEFVLELKAVIEVMLGIKNEQYHEKFFDYLGKPDNTYYYEKIIRDPRKIKRLLNHIVFLDIKGVEYVDGTDFLHLLLIYINYPHVFRHIYQVETGTTSGYFARGASDKNEEPTEKDKAYYAFKRGLDPAADFLLEQIFSRDKYKYQDKEDIEKIAAKFPGNLPRYLDMITKQRLPPEESSHKYQLKVIDDIHHGTLTIEGLYQDKEELLGDETKYGLLWLNLSNKIASISKDYSLQDADNLILRLISYFPLHSALEISDINIGIRFELPIRLLSILDAVGWDFKADRGRHNTPENLKILAHRILGLEKFEGQGIIDKLLADQRGILGLYDLMLFRLYISPDRSGGYFNIDRALLTFRESYRETEPFIRTVDVMQEISQTVFSKFAELYIDKEINIFAEIDSLSLDELSGGRTEYIKNSCTVETITSAVESTKTKLKAFISYQLGSTKEDFGIGCGFYDLEGSSHQQGINAVYNDYLFNLIFNPEKSKSAHQYFLDYLLINSGSTVEYNSDKRVLRNDVYKDVLNTTRLAQHIETYKAELIAEIDNLATQDKQIIINQEAVTYRDYKHDIIFFLEENSG</sequence>
<dbReference type="InterPro" id="IPR027417">
    <property type="entry name" value="P-loop_NTPase"/>
</dbReference>
<reference evidence="3" key="1">
    <citation type="submission" date="2019-06" db="EMBL/GenBank/DDBJ databases">
        <title>The complete genome of Emcibacter congregatus ZYLT.</title>
        <authorList>
            <person name="Zhao Z."/>
        </authorList>
    </citation>
    <scope>NUCLEOTIDE SEQUENCE [LARGE SCALE GENOMIC DNA]</scope>
    <source>
        <strain evidence="3">MCCC 1A06723</strain>
    </source>
</reference>
<name>A0A501PCH2_9PROT</name>
<evidence type="ECO:0000313" key="3">
    <source>
        <dbReference type="Proteomes" id="UP000319148"/>
    </source>
</evidence>
<evidence type="ECO:0000313" key="2">
    <source>
        <dbReference type="EMBL" id="TPD57604.1"/>
    </source>
</evidence>
<dbReference type="Proteomes" id="UP000319148">
    <property type="component" value="Unassembled WGS sequence"/>
</dbReference>
<evidence type="ECO:0000259" key="1">
    <source>
        <dbReference type="Pfam" id="PF07693"/>
    </source>
</evidence>
<accession>A0A501PCH2</accession>
<comment type="caution">
    <text evidence="2">The sequence shown here is derived from an EMBL/GenBank/DDBJ whole genome shotgun (WGS) entry which is preliminary data.</text>
</comment>
<protein>
    <recommendedName>
        <fullName evidence="1">KAP NTPase domain-containing protein</fullName>
    </recommendedName>
</protein>
<dbReference type="AlphaFoldDB" id="A0A501PCH2"/>
<dbReference type="InterPro" id="IPR011646">
    <property type="entry name" value="KAP_P-loop"/>
</dbReference>
<keyword evidence="3" id="KW-1185">Reference proteome</keyword>
<dbReference type="Gene3D" id="3.40.50.300">
    <property type="entry name" value="P-loop containing nucleotide triphosphate hydrolases"/>
    <property type="match status" value="1"/>
</dbReference>
<dbReference type="Pfam" id="PF07693">
    <property type="entry name" value="KAP_NTPase"/>
    <property type="match status" value="1"/>
</dbReference>
<gene>
    <name evidence="2" type="ORF">FIV46_15950</name>
</gene>
<dbReference type="EMBL" id="VFIY01000018">
    <property type="protein sequence ID" value="TPD57604.1"/>
    <property type="molecule type" value="Genomic_DNA"/>
</dbReference>